<dbReference type="InParanoid" id="A0A1Y1UL82"/>
<dbReference type="InterPro" id="IPR006773">
    <property type="entry name" value="Rpn13/ADRM1"/>
</dbReference>
<dbReference type="RefSeq" id="XP_021867603.1">
    <property type="nucleotide sequence ID" value="XM_022013851.1"/>
</dbReference>
<dbReference type="GeneID" id="33555659"/>
<sequence>MPPIVSIPAGRSLRRHQHDKWVDASPDKGLIEMYVEDDLMHFAWKNRQNGLTENDLIIFPGEATFEKVPQDPSGRTCILKFSSSDQKYFFWFQRRSTESDVRDEVDINELLQDPSYQPGSAPLPDRPTTSAPAQEERSHPPTPGAPRLSNREPGPPIPSSQPVAQASGSSAPASASGATATNEEMARLLVEWAQNGGLGEAQEDARLTDVLSPANISSLLSSNPRLATTLAPLLPSGLNLPSEPKASDLTPILTAPQFTDAIASLDNALRSGGLPGGMMRDLGLPESAGQGVRQFLDALRGLERKEGEDDRMQED</sequence>
<dbReference type="Gene3D" id="2.30.29.70">
    <property type="entry name" value="Proteasomal ubiquitin receptor Rpn13/ADRM1"/>
    <property type="match status" value="1"/>
</dbReference>
<dbReference type="InterPro" id="IPR044867">
    <property type="entry name" value="DEUBAD_dom"/>
</dbReference>
<dbReference type="GO" id="GO:0005737">
    <property type="term" value="C:cytoplasm"/>
    <property type="evidence" value="ECO:0007669"/>
    <property type="project" value="UniProtKB-SubCell"/>
</dbReference>
<comment type="subcellular location">
    <subcellularLocation>
        <location evidence="2">Cytoplasm</location>
    </subcellularLocation>
    <subcellularLocation>
        <location evidence="1">Nucleus</location>
    </subcellularLocation>
</comment>
<dbReference type="InterPro" id="IPR044868">
    <property type="entry name" value="Rpn13/ADRM1_Pru"/>
</dbReference>
<dbReference type="GO" id="GO:0005634">
    <property type="term" value="C:nucleus"/>
    <property type="evidence" value="ECO:0007669"/>
    <property type="project" value="UniProtKB-SubCell"/>
</dbReference>
<protein>
    <submittedName>
        <fullName evidence="10">Proteasome complex subunit Rpn13 ubiquitin receptor-domain-containing protein</fullName>
    </submittedName>
</protein>
<keyword evidence="3" id="KW-0963">Cytoplasm</keyword>
<evidence type="ECO:0000256" key="5">
    <source>
        <dbReference type="ARBA" id="ARBA00023242"/>
    </source>
</evidence>
<keyword evidence="10" id="KW-0675">Receptor</keyword>
<evidence type="ECO:0000256" key="3">
    <source>
        <dbReference type="ARBA" id="ARBA00022490"/>
    </source>
</evidence>
<name>A0A1Y1UL82_9TREE</name>
<dbReference type="Proteomes" id="UP000193218">
    <property type="component" value="Unassembled WGS sequence"/>
</dbReference>
<evidence type="ECO:0000259" key="7">
    <source>
        <dbReference type="PROSITE" id="PS51916"/>
    </source>
</evidence>
<accession>A0A1Y1UL82</accession>
<keyword evidence="5" id="KW-0539">Nucleus</keyword>
<feature type="domain" description="Pru" evidence="8">
    <location>
        <begin position="1"/>
        <end position="114"/>
    </location>
</feature>
<dbReference type="InterPro" id="IPR032368">
    <property type="entry name" value="RPN13_DEUBAD"/>
</dbReference>
<keyword evidence="11" id="KW-1185">Reference proteome</keyword>
<dbReference type="GO" id="GO:0061133">
    <property type="term" value="F:endopeptidase activator activity"/>
    <property type="evidence" value="ECO:0007669"/>
    <property type="project" value="TreeGrafter"/>
</dbReference>
<dbReference type="Pfam" id="PF04683">
    <property type="entry name" value="Rpn13_ADRM1_Pru"/>
    <property type="match status" value="1"/>
</dbReference>
<dbReference type="Gene3D" id="1.10.2020.20">
    <property type="match status" value="1"/>
</dbReference>
<evidence type="ECO:0000313" key="9">
    <source>
        <dbReference type="EMBL" id="ORX33233.1"/>
    </source>
</evidence>
<feature type="domain" description="DEUBAD" evidence="7">
    <location>
        <begin position="198"/>
        <end position="309"/>
    </location>
</feature>
<dbReference type="GO" id="GO:0070628">
    <property type="term" value="F:proteasome binding"/>
    <property type="evidence" value="ECO:0007669"/>
    <property type="project" value="TreeGrafter"/>
</dbReference>
<feature type="region of interest" description="Disordered" evidence="6">
    <location>
        <begin position="111"/>
        <end position="180"/>
    </location>
</feature>
<dbReference type="PROSITE" id="PS51916">
    <property type="entry name" value="DEUBAD"/>
    <property type="match status" value="1"/>
</dbReference>
<dbReference type="InterPro" id="IPR038108">
    <property type="entry name" value="RPN13_DEUBAD_sf"/>
</dbReference>
<dbReference type="Pfam" id="PF16550">
    <property type="entry name" value="RPN13_C"/>
    <property type="match status" value="1"/>
</dbReference>
<proteinExistence type="predicted"/>
<dbReference type="AlphaFoldDB" id="A0A1Y1UL82"/>
<evidence type="ECO:0000313" key="11">
    <source>
        <dbReference type="Proteomes" id="UP000193218"/>
    </source>
</evidence>
<evidence type="ECO:0000256" key="6">
    <source>
        <dbReference type="SAM" id="MobiDB-lite"/>
    </source>
</evidence>
<evidence type="ECO:0000256" key="1">
    <source>
        <dbReference type="ARBA" id="ARBA00004123"/>
    </source>
</evidence>
<dbReference type="PANTHER" id="PTHR12225">
    <property type="entry name" value="ADHESION REGULATING MOLECULE 1 110 KDA CELL MEMBRANE GLYCOPROTEIN"/>
    <property type="match status" value="1"/>
</dbReference>
<gene>
    <name evidence="9" type="ORF">BD324DRAFT_595966</name>
    <name evidence="10" type="ORF">BD324DRAFT_623597</name>
</gene>
<dbReference type="PROSITE" id="PS51917">
    <property type="entry name" value="PRU"/>
    <property type="match status" value="1"/>
</dbReference>
<dbReference type="OrthoDB" id="340431at2759"/>
<evidence type="ECO:0000259" key="8">
    <source>
        <dbReference type="PROSITE" id="PS51917"/>
    </source>
</evidence>
<dbReference type="InterPro" id="IPR038633">
    <property type="entry name" value="Rpn13/ADRM1_Pru_sf"/>
</dbReference>
<comment type="caution">
    <text evidence="10">The sequence shown here is derived from an EMBL/GenBank/DDBJ whole genome shotgun (WGS) entry which is preliminary data.</text>
</comment>
<reference evidence="10 11" key="1">
    <citation type="submission" date="2017-03" db="EMBL/GenBank/DDBJ databases">
        <title>Widespread Adenine N6-methylation of Active Genes in Fungi.</title>
        <authorList>
            <consortium name="DOE Joint Genome Institute"/>
            <person name="Mondo S.J."/>
            <person name="Dannebaum R.O."/>
            <person name="Kuo R.C."/>
            <person name="Louie K.B."/>
            <person name="Bewick A.J."/>
            <person name="Labutti K."/>
            <person name="Haridas S."/>
            <person name="Kuo A."/>
            <person name="Salamov A."/>
            <person name="Ahrendt S.R."/>
            <person name="Lau R."/>
            <person name="Bowen B.P."/>
            <person name="Lipzen A."/>
            <person name="Sullivan W."/>
            <person name="Andreopoulos W.B."/>
            <person name="Clum A."/>
            <person name="Lindquist E."/>
            <person name="Daum C."/>
            <person name="Northen T.R."/>
            <person name="Ramamoorthy G."/>
            <person name="Schmitz R.J."/>
            <person name="Gryganskyi A."/>
            <person name="Culley D."/>
            <person name="Magnuson J."/>
            <person name="James T.Y."/>
            <person name="O'Malley M.A."/>
            <person name="Stajich J.E."/>
            <person name="Spatafora J.W."/>
            <person name="Visel A."/>
            <person name="Grigoriev I.V."/>
        </authorList>
    </citation>
    <scope>NUCLEOTIDE SEQUENCE [LARGE SCALE GENOMIC DNA]</scope>
    <source>
        <strain evidence="10 11">NRRL Y-17943</strain>
    </source>
</reference>
<dbReference type="FunCoup" id="A0A1Y1UL82">
    <property type="interactions" value="93"/>
</dbReference>
<dbReference type="STRING" id="4999.A0A1Y1UL82"/>
<organism evidence="10 11">
    <name type="scientific">Kockovaella imperatae</name>
    <dbReference type="NCBI Taxonomy" id="4999"/>
    <lineage>
        <taxon>Eukaryota</taxon>
        <taxon>Fungi</taxon>
        <taxon>Dikarya</taxon>
        <taxon>Basidiomycota</taxon>
        <taxon>Agaricomycotina</taxon>
        <taxon>Tremellomycetes</taxon>
        <taxon>Tremellales</taxon>
        <taxon>Cuniculitremaceae</taxon>
        <taxon>Kockovaella</taxon>
    </lineage>
</organism>
<evidence type="ECO:0000256" key="2">
    <source>
        <dbReference type="ARBA" id="ARBA00004496"/>
    </source>
</evidence>
<keyword evidence="4 10" id="KW-0647">Proteasome</keyword>
<dbReference type="EMBL" id="NBSH01000034">
    <property type="protein sequence ID" value="ORX33233.1"/>
    <property type="molecule type" value="Genomic_DNA"/>
</dbReference>
<feature type="compositionally biased region" description="Low complexity" evidence="6">
    <location>
        <begin position="160"/>
        <end position="180"/>
    </location>
</feature>
<dbReference type="GO" id="GO:0008541">
    <property type="term" value="C:proteasome regulatory particle, lid subcomplex"/>
    <property type="evidence" value="ECO:0007669"/>
    <property type="project" value="TreeGrafter"/>
</dbReference>
<evidence type="ECO:0000256" key="4">
    <source>
        <dbReference type="ARBA" id="ARBA00022942"/>
    </source>
</evidence>
<evidence type="ECO:0000313" key="10">
    <source>
        <dbReference type="EMBL" id="ORX37865.1"/>
    </source>
</evidence>
<dbReference type="PANTHER" id="PTHR12225:SF0">
    <property type="entry name" value="PROTEASOMAL UBIQUITIN RECEPTOR ADRM1"/>
    <property type="match status" value="1"/>
</dbReference>
<dbReference type="EMBL" id="NBSH01000005">
    <property type="protein sequence ID" value="ORX37865.1"/>
    <property type="molecule type" value="Genomic_DNA"/>
</dbReference>